<evidence type="ECO:0000259" key="10">
    <source>
        <dbReference type="Pfam" id="PF01379"/>
    </source>
</evidence>
<dbReference type="Pfam" id="PF03900">
    <property type="entry name" value="Porphobil_deamC"/>
    <property type="match status" value="1"/>
</dbReference>
<reference evidence="12 13" key="1">
    <citation type="journal article" date="2024" name="bioRxiv">
        <title>Comparative genomics of Cryptococcus and Kwoniella reveals pathogenesis evolution and contrasting karyotype dynamics via intercentromeric recombination or chromosome fusion.</title>
        <authorList>
            <person name="Coelho M.A."/>
            <person name="David-Palma M."/>
            <person name="Shea T."/>
            <person name="Bowers K."/>
            <person name="McGinley-Smith S."/>
            <person name="Mohammad A.W."/>
            <person name="Gnirke A."/>
            <person name="Yurkov A.M."/>
            <person name="Nowrousian M."/>
            <person name="Sun S."/>
            <person name="Cuomo C.A."/>
            <person name="Heitman J."/>
        </authorList>
    </citation>
    <scope>NUCLEOTIDE SEQUENCE [LARGE SCALE GENOMIC DNA]</scope>
    <source>
        <strain evidence="12 13">CBS 13917</strain>
    </source>
</reference>
<evidence type="ECO:0000259" key="11">
    <source>
        <dbReference type="Pfam" id="PF03900"/>
    </source>
</evidence>
<dbReference type="KEGG" id="kne:92178361"/>
<dbReference type="Gene3D" id="3.30.160.40">
    <property type="entry name" value="Porphobilinogen deaminase, C-terminal domain"/>
    <property type="match status" value="1"/>
</dbReference>
<keyword evidence="4" id="KW-0808">Transferase</keyword>
<dbReference type="GO" id="GO:0005737">
    <property type="term" value="C:cytoplasm"/>
    <property type="evidence" value="ECO:0007669"/>
    <property type="project" value="TreeGrafter"/>
</dbReference>
<evidence type="ECO:0000256" key="4">
    <source>
        <dbReference type="ARBA" id="ARBA00022679"/>
    </source>
</evidence>
<accession>A0AAW0Z517</accession>
<protein>
    <recommendedName>
        <fullName evidence="3">hydroxymethylbilane synthase</fullName>
        <ecNumber evidence="3">2.5.1.61</ecNumber>
    </recommendedName>
    <alternativeName>
        <fullName evidence="8">Pre-uroporphyrinogen synthase</fullName>
    </alternativeName>
</protein>
<dbReference type="GeneID" id="92178361"/>
<evidence type="ECO:0000256" key="8">
    <source>
        <dbReference type="ARBA" id="ARBA00030685"/>
    </source>
</evidence>
<evidence type="ECO:0000256" key="1">
    <source>
        <dbReference type="ARBA" id="ARBA00001916"/>
    </source>
</evidence>
<dbReference type="Pfam" id="PF01379">
    <property type="entry name" value="Porphobil_deam"/>
    <property type="match status" value="1"/>
</dbReference>
<dbReference type="EC" id="2.5.1.61" evidence="3"/>
<dbReference type="InterPro" id="IPR000860">
    <property type="entry name" value="HemC"/>
</dbReference>
<proteinExistence type="inferred from homology"/>
<dbReference type="EMBL" id="JBCAWK010000002">
    <property type="protein sequence ID" value="KAK8865953.1"/>
    <property type="molecule type" value="Genomic_DNA"/>
</dbReference>
<dbReference type="GO" id="GO:0006783">
    <property type="term" value="P:heme biosynthetic process"/>
    <property type="evidence" value="ECO:0007669"/>
    <property type="project" value="UniProtKB-KW"/>
</dbReference>
<dbReference type="RefSeq" id="XP_066805432.1">
    <property type="nucleotide sequence ID" value="XM_066944231.1"/>
</dbReference>
<evidence type="ECO:0000256" key="3">
    <source>
        <dbReference type="ARBA" id="ARBA00012655"/>
    </source>
</evidence>
<organism evidence="12 13">
    <name type="scientific">Kwoniella newhampshirensis</name>
    <dbReference type="NCBI Taxonomy" id="1651941"/>
    <lineage>
        <taxon>Eukaryota</taxon>
        <taxon>Fungi</taxon>
        <taxon>Dikarya</taxon>
        <taxon>Basidiomycota</taxon>
        <taxon>Agaricomycotina</taxon>
        <taxon>Tremellomycetes</taxon>
        <taxon>Tremellales</taxon>
        <taxon>Cryptococcaceae</taxon>
        <taxon>Kwoniella</taxon>
    </lineage>
</organism>
<comment type="similarity">
    <text evidence="2">Belongs to the HMBS family.</text>
</comment>
<dbReference type="InterPro" id="IPR036803">
    <property type="entry name" value="Porphobilinogen_deaminase_C_sf"/>
</dbReference>
<dbReference type="PANTHER" id="PTHR11557:SF0">
    <property type="entry name" value="PORPHOBILINOGEN DEAMINASE"/>
    <property type="match status" value="1"/>
</dbReference>
<feature type="domain" description="Porphobilinogen deaminase C-terminal" evidence="11">
    <location>
        <begin position="317"/>
        <end position="341"/>
    </location>
</feature>
<comment type="pathway">
    <text evidence="7">Porphyrin-containing compound metabolism.</text>
</comment>
<evidence type="ECO:0000256" key="2">
    <source>
        <dbReference type="ARBA" id="ARBA00005638"/>
    </source>
</evidence>
<keyword evidence="5" id="KW-0350">Heme biosynthesis</keyword>
<dbReference type="GO" id="GO:0004418">
    <property type="term" value="F:hydroxymethylbilane synthase activity"/>
    <property type="evidence" value="ECO:0007669"/>
    <property type="project" value="UniProtKB-EC"/>
</dbReference>
<dbReference type="PRINTS" id="PR00151">
    <property type="entry name" value="PORPHBDMNASE"/>
</dbReference>
<evidence type="ECO:0000313" key="12">
    <source>
        <dbReference type="EMBL" id="KAK8865953.1"/>
    </source>
</evidence>
<dbReference type="FunFam" id="3.40.190.10:FF:000005">
    <property type="entry name" value="Porphobilinogen deaminase"/>
    <property type="match status" value="1"/>
</dbReference>
<evidence type="ECO:0000313" key="13">
    <source>
        <dbReference type="Proteomes" id="UP001388673"/>
    </source>
</evidence>
<dbReference type="Gene3D" id="3.40.190.10">
    <property type="entry name" value="Periplasmic binding protein-like II"/>
    <property type="match status" value="3"/>
</dbReference>
<keyword evidence="6" id="KW-0627">Porphyrin biosynthesis</keyword>
<evidence type="ECO:0000256" key="5">
    <source>
        <dbReference type="ARBA" id="ARBA00023133"/>
    </source>
</evidence>
<keyword evidence="13" id="KW-1185">Reference proteome</keyword>
<dbReference type="AlphaFoldDB" id="A0AAW0Z517"/>
<gene>
    <name evidence="12" type="ORF">IAR55_001102</name>
</gene>
<dbReference type="InterPro" id="IPR022417">
    <property type="entry name" value="Porphobilin_deaminase_N"/>
</dbReference>
<dbReference type="SUPFAM" id="SSF53850">
    <property type="entry name" value="Periplasmic binding protein-like II"/>
    <property type="match status" value="1"/>
</dbReference>
<feature type="domain" description="Porphobilinogen deaminase N-terminal" evidence="10">
    <location>
        <begin position="110"/>
        <end position="301"/>
    </location>
</feature>
<dbReference type="InterPro" id="IPR022418">
    <property type="entry name" value="Porphobilinogen_deaminase_C"/>
</dbReference>
<evidence type="ECO:0000256" key="7">
    <source>
        <dbReference type="ARBA" id="ARBA00023444"/>
    </source>
</evidence>
<feature type="region of interest" description="Disordered" evidence="9">
    <location>
        <begin position="65"/>
        <end position="96"/>
    </location>
</feature>
<sequence length="499" mass="55287">MTSPFHTNSTARNRRALPDRELLLAMKAQTNAFVLGTRKSQLALVQTGHVADALRELHTSAYSRDDDDDLKISSHDDCASTPDIELPAAERGVQDGTSMEMEKPYFPQPYSFSVEWMTTVGDRNQTTPLHLLSPYSSTQPAKSLWTDELEARLIHGHFDMLVHSFKDVPTVLKDGCEIGCVVQREDPRDALVVKKGLSYKRLEDLPDGSIVGTGSVRRVAQLKRAFPNLVFEDMRGNLNTRLAKLDKEDSPFAALILAISGLSRIGLGYRVTTPLSSPTLMHAVGQGALAVEIRSNDLRTRNCLRGLGHWQTEWATAAERGCLRVLEGGCSVPVGVESDLLELDVHGDHSDLSDQVEDRYLNEVESPLLEDSPMLWFSGVIDTAGTLPSTPTFLPSSLPRLRSRLARLSLHVCVTSTDGSKHVLHTPRPVFVRSYRQAEKFGEECAREIRRMGGGEILDEINRLRKEREMRDLEKAIEKSRTAAEEAGMTHDGAAEIVA</sequence>
<dbReference type="PANTHER" id="PTHR11557">
    <property type="entry name" value="PORPHOBILINOGEN DEAMINASE"/>
    <property type="match status" value="1"/>
</dbReference>
<comment type="caution">
    <text evidence="12">The sequence shown here is derived from an EMBL/GenBank/DDBJ whole genome shotgun (WGS) entry which is preliminary data.</text>
</comment>
<dbReference type="SUPFAM" id="SSF54782">
    <property type="entry name" value="Porphobilinogen deaminase (hydroxymethylbilane synthase), C-terminal domain"/>
    <property type="match status" value="1"/>
</dbReference>
<comment type="cofactor">
    <cofactor evidence="1">
        <name>dipyrromethane</name>
        <dbReference type="ChEBI" id="CHEBI:60342"/>
    </cofactor>
</comment>
<dbReference type="NCBIfam" id="TIGR00212">
    <property type="entry name" value="hemC"/>
    <property type="match status" value="1"/>
</dbReference>
<name>A0AAW0Z517_9TREE</name>
<evidence type="ECO:0000256" key="9">
    <source>
        <dbReference type="SAM" id="MobiDB-lite"/>
    </source>
</evidence>
<evidence type="ECO:0000256" key="6">
    <source>
        <dbReference type="ARBA" id="ARBA00023244"/>
    </source>
</evidence>
<dbReference type="Proteomes" id="UP001388673">
    <property type="component" value="Unassembled WGS sequence"/>
</dbReference>